<reference evidence="3 4" key="1">
    <citation type="submission" date="2018-03" db="EMBL/GenBank/DDBJ databases">
        <title>Genomic Encyclopedia of Archaeal and Bacterial Type Strains, Phase II (KMG-II): from individual species to whole genera.</title>
        <authorList>
            <person name="Goeker M."/>
        </authorList>
    </citation>
    <scope>NUCLEOTIDE SEQUENCE [LARGE SCALE GENOMIC DNA]</scope>
    <source>
        <strain evidence="3 4">DSM 43146</strain>
    </source>
</reference>
<feature type="chain" id="PRO_5038640685" description="Tissue inhibitor of metalloproteinase" evidence="2">
    <location>
        <begin position="24"/>
        <end position="155"/>
    </location>
</feature>
<protein>
    <recommendedName>
        <fullName evidence="5">Tissue inhibitor of metalloproteinase</fullName>
    </recommendedName>
</protein>
<proteinExistence type="predicted"/>
<sequence>MTLHLRRFLVLLLLILAPLPVAARPAWACSCAENSDPLGRSETAFVGVAEDVDEPWFGNEVEVRFAVESVLKGEAGDSVTLITMKDSASCGYEFVAGGRYRVFETGGETNLCDGNELLSEGHATGGEDRTLIFWGGTALVLLLVAGGVTWLIRKS</sequence>
<dbReference type="EMBL" id="PVMZ01000021">
    <property type="protein sequence ID" value="PRX16150.1"/>
    <property type="molecule type" value="Genomic_DNA"/>
</dbReference>
<keyword evidence="4" id="KW-1185">Reference proteome</keyword>
<comment type="caution">
    <text evidence="3">The sequence shown here is derived from an EMBL/GenBank/DDBJ whole genome shotgun (WGS) entry which is preliminary data.</text>
</comment>
<dbReference type="OrthoDB" id="5195572at2"/>
<dbReference type="Gene3D" id="2.40.50.120">
    <property type="match status" value="1"/>
</dbReference>
<evidence type="ECO:0000313" key="3">
    <source>
        <dbReference type="EMBL" id="PRX16150.1"/>
    </source>
</evidence>
<keyword evidence="1" id="KW-0472">Membrane</keyword>
<feature type="transmembrane region" description="Helical" evidence="1">
    <location>
        <begin position="131"/>
        <end position="152"/>
    </location>
</feature>
<accession>A0A2T0K0P9</accession>
<evidence type="ECO:0000256" key="2">
    <source>
        <dbReference type="SAM" id="SignalP"/>
    </source>
</evidence>
<dbReference type="InterPro" id="IPR008993">
    <property type="entry name" value="TIMP-like_OB-fold"/>
</dbReference>
<dbReference type="AlphaFoldDB" id="A0A2T0K0P9"/>
<evidence type="ECO:0000256" key="1">
    <source>
        <dbReference type="SAM" id="Phobius"/>
    </source>
</evidence>
<keyword evidence="1" id="KW-1133">Transmembrane helix</keyword>
<evidence type="ECO:0000313" key="4">
    <source>
        <dbReference type="Proteomes" id="UP000239415"/>
    </source>
</evidence>
<name>A0A2T0K0P9_9ACTN</name>
<dbReference type="RefSeq" id="WP_106327857.1">
    <property type="nucleotide sequence ID" value="NZ_BOMO01000085.1"/>
</dbReference>
<keyword evidence="2" id="KW-0732">Signal</keyword>
<organism evidence="3 4">
    <name type="scientific">Actinoplanes italicus</name>
    <dbReference type="NCBI Taxonomy" id="113567"/>
    <lineage>
        <taxon>Bacteria</taxon>
        <taxon>Bacillati</taxon>
        <taxon>Actinomycetota</taxon>
        <taxon>Actinomycetes</taxon>
        <taxon>Micromonosporales</taxon>
        <taxon>Micromonosporaceae</taxon>
        <taxon>Actinoplanes</taxon>
    </lineage>
</organism>
<dbReference type="Proteomes" id="UP000239415">
    <property type="component" value="Unassembled WGS sequence"/>
</dbReference>
<gene>
    <name evidence="3" type="ORF">CLV67_121201</name>
</gene>
<feature type="signal peptide" evidence="2">
    <location>
        <begin position="1"/>
        <end position="23"/>
    </location>
</feature>
<evidence type="ECO:0008006" key="5">
    <source>
        <dbReference type="Google" id="ProtNLM"/>
    </source>
</evidence>
<keyword evidence="1" id="KW-0812">Transmembrane</keyword>